<keyword evidence="4" id="KW-1185">Reference proteome</keyword>
<comment type="caution">
    <text evidence="1">The sequence shown here is derived from an EMBL/GenBank/DDBJ whole genome shotgun (WGS) entry which is preliminary data.</text>
</comment>
<dbReference type="SUPFAM" id="SSF53098">
    <property type="entry name" value="Ribonuclease H-like"/>
    <property type="match status" value="1"/>
</dbReference>
<evidence type="ECO:0000313" key="1">
    <source>
        <dbReference type="EMBL" id="CAF3292277.1"/>
    </source>
</evidence>
<dbReference type="Proteomes" id="UP000663873">
    <property type="component" value="Unassembled WGS sequence"/>
</dbReference>
<gene>
    <name evidence="1" type="ORF">TIS948_LOCUS17625</name>
    <name evidence="2" type="ORF">UJA718_LOCUS12844</name>
</gene>
<organism evidence="1 3">
    <name type="scientific">Rotaria socialis</name>
    <dbReference type="NCBI Taxonomy" id="392032"/>
    <lineage>
        <taxon>Eukaryota</taxon>
        <taxon>Metazoa</taxon>
        <taxon>Spiralia</taxon>
        <taxon>Gnathifera</taxon>
        <taxon>Rotifera</taxon>
        <taxon>Eurotatoria</taxon>
        <taxon>Bdelloidea</taxon>
        <taxon>Philodinida</taxon>
        <taxon>Philodinidae</taxon>
        <taxon>Rotaria</taxon>
    </lineage>
</organism>
<proteinExistence type="predicted"/>
<dbReference type="AlphaFoldDB" id="A0A817SIX4"/>
<dbReference type="OrthoDB" id="1607513at2759"/>
<dbReference type="EMBL" id="CAJOBP010001693">
    <property type="protein sequence ID" value="CAF4304324.1"/>
    <property type="molecule type" value="Genomic_DNA"/>
</dbReference>
<sequence length="134" mass="14990">MPITNSIEEVLDIVKDSFDNLASSSEFRLPCFAHTLQLVFKDGLAEAICIKQPITKVSKIAKLAHSSTTFSEKLEATGASIPTANKIRWNSQLYTVQKRPEIPSSQLNLMLTELKLKDTLLMRQHRASMSKTTL</sequence>
<reference evidence="1" key="1">
    <citation type="submission" date="2021-02" db="EMBL/GenBank/DDBJ databases">
        <authorList>
            <person name="Nowell W R."/>
        </authorList>
    </citation>
    <scope>NUCLEOTIDE SEQUENCE</scope>
</reference>
<protein>
    <submittedName>
        <fullName evidence="1">Uncharacterized protein</fullName>
    </submittedName>
</protein>
<evidence type="ECO:0000313" key="4">
    <source>
        <dbReference type="Proteomes" id="UP000663873"/>
    </source>
</evidence>
<dbReference type="Proteomes" id="UP000663825">
    <property type="component" value="Unassembled WGS sequence"/>
</dbReference>
<dbReference type="InterPro" id="IPR012337">
    <property type="entry name" value="RNaseH-like_sf"/>
</dbReference>
<accession>A0A817SIX4</accession>
<name>A0A817SIX4_9BILA</name>
<evidence type="ECO:0000313" key="2">
    <source>
        <dbReference type="EMBL" id="CAF4304324.1"/>
    </source>
</evidence>
<evidence type="ECO:0000313" key="3">
    <source>
        <dbReference type="Proteomes" id="UP000663825"/>
    </source>
</evidence>
<dbReference type="EMBL" id="CAJNXB010003039">
    <property type="protein sequence ID" value="CAF3292277.1"/>
    <property type="molecule type" value="Genomic_DNA"/>
</dbReference>